<gene>
    <name evidence="1" type="ORF">SAMN02745746_00484</name>
</gene>
<dbReference type="STRING" id="1123014.SAMN02745746_00484"/>
<organism evidence="1 2">
    <name type="scientific">Pseudogulbenkiania subflava DSM 22618</name>
    <dbReference type="NCBI Taxonomy" id="1123014"/>
    <lineage>
        <taxon>Bacteria</taxon>
        <taxon>Pseudomonadati</taxon>
        <taxon>Pseudomonadota</taxon>
        <taxon>Betaproteobacteria</taxon>
        <taxon>Neisseriales</taxon>
        <taxon>Chromobacteriaceae</taxon>
        <taxon>Pseudogulbenkiania</taxon>
    </lineage>
</organism>
<evidence type="ECO:0000313" key="1">
    <source>
        <dbReference type="EMBL" id="SME98114.1"/>
    </source>
</evidence>
<evidence type="ECO:0000313" key="2">
    <source>
        <dbReference type="Proteomes" id="UP000192920"/>
    </source>
</evidence>
<name>A0A1Y6B8B4_9NEIS</name>
<dbReference type="AlphaFoldDB" id="A0A1Y6B8B4"/>
<accession>A0A1Y6B8B4</accession>
<dbReference type="EMBL" id="FXAG01000002">
    <property type="protein sequence ID" value="SME98114.1"/>
    <property type="molecule type" value="Genomic_DNA"/>
</dbReference>
<dbReference type="RefSeq" id="WP_085274845.1">
    <property type="nucleotide sequence ID" value="NZ_FXAG01000002.1"/>
</dbReference>
<protein>
    <submittedName>
        <fullName evidence="1">Uncharacterized protein</fullName>
    </submittedName>
</protein>
<dbReference type="Proteomes" id="UP000192920">
    <property type="component" value="Unassembled WGS sequence"/>
</dbReference>
<sequence length="212" mass="24041">MDAFEQIDHDFLLRFPGALNDPDWLAQGKKHRSIDSVIRLCREGLTEPVLQRALVTGNTAAVIDCCRQIIGRCSTVSTFEKMAFRNYLGYGEVHLPFVAALNDVLHHFSPEHFEAFVDVLTLCRHDPRTHAAKWPVVTCFLAYSDPERQICIKPTTIKKLAAKLGIDIAYQARPNYETYQRVQAMVQAFRGRSRLAEGQDNIIAQAIMYCTV</sequence>
<reference evidence="2" key="1">
    <citation type="submission" date="2017-04" db="EMBL/GenBank/DDBJ databases">
        <authorList>
            <person name="Varghese N."/>
            <person name="Submissions S."/>
        </authorList>
    </citation>
    <scope>NUCLEOTIDE SEQUENCE [LARGE SCALE GENOMIC DNA]</scope>
    <source>
        <strain evidence="2">DSM 22618</strain>
    </source>
</reference>
<keyword evidence="2" id="KW-1185">Reference proteome</keyword>
<proteinExistence type="predicted"/>